<name>A0A853ETE0_9MICO</name>
<dbReference type="CDD" id="cd00291">
    <property type="entry name" value="SirA_YedF_YeeD"/>
    <property type="match status" value="1"/>
</dbReference>
<dbReference type="InterPro" id="IPR001455">
    <property type="entry name" value="TusA-like"/>
</dbReference>
<evidence type="ECO:0000256" key="2">
    <source>
        <dbReference type="SAM" id="MobiDB-lite"/>
    </source>
</evidence>
<dbReference type="SUPFAM" id="SSF64307">
    <property type="entry name" value="SirA-like"/>
    <property type="match status" value="1"/>
</dbReference>
<dbReference type="InterPro" id="IPR036868">
    <property type="entry name" value="TusA-like_sf"/>
</dbReference>
<keyword evidence="5" id="KW-1185">Reference proteome</keyword>
<dbReference type="Pfam" id="PF01206">
    <property type="entry name" value="TusA"/>
    <property type="match status" value="1"/>
</dbReference>
<dbReference type="PROSITE" id="PS01148">
    <property type="entry name" value="UPF0033"/>
    <property type="match status" value="1"/>
</dbReference>
<dbReference type="PANTHER" id="PTHR33279:SF6">
    <property type="entry name" value="SULFUR CARRIER PROTEIN YEDF-RELATED"/>
    <property type="match status" value="1"/>
</dbReference>
<feature type="compositionally biased region" description="Low complexity" evidence="2">
    <location>
        <begin position="93"/>
        <end position="103"/>
    </location>
</feature>
<keyword evidence="4" id="KW-0808">Transferase</keyword>
<proteinExistence type="inferred from homology"/>
<evidence type="ECO:0000259" key="3">
    <source>
        <dbReference type="PROSITE" id="PS01148"/>
    </source>
</evidence>
<feature type="domain" description="UPF0033" evidence="3">
    <location>
        <begin position="3"/>
        <end position="27"/>
    </location>
</feature>
<dbReference type="AlphaFoldDB" id="A0A853ETE0"/>
<dbReference type="EMBL" id="JACBYE010000009">
    <property type="protein sequence ID" value="NYS93024.1"/>
    <property type="molecule type" value="Genomic_DNA"/>
</dbReference>
<sequence>MIVDARGLRCPIPVIRLAKAASTLSPGDLVTVWSTDPAAEHDVPAWARMRGHTVVGSTVLDEPEELDEGGTARSARADVGLPGNTRSDHGSRDTGAADAPAPVATAITVRLGG</sequence>
<reference evidence="4 5" key="1">
    <citation type="submission" date="2020-07" db="EMBL/GenBank/DDBJ databases">
        <title>MOT database genomes.</title>
        <authorList>
            <person name="Joseph S."/>
            <person name="Aduse-Opoku J."/>
            <person name="Hashim A."/>
            <person name="Wade W."/>
            <person name="Curtis M."/>
        </authorList>
    </citation>
    <scope>NUCLEOTIDE SEQUENCE [LARGE SCALE GENOMIC DNA]</scope>
    <source>
        <strain evidence="4 5">DSM 100099</strain>
    </source>
</reference>
<gene>
    <name evidence="4" type="ORF">HZZ10_05715</name>
</gene>
<evidence type="ECO:0000313" key="4">
    <source>
        <dbReference type="EMBL" id="NYS93024.1"/>
    </source>
</evidence>
<comment type="similarity">
    <text evidence="1">Belongs to the sulfur carrier protein TusA family.</text>
</comment>
<protein>
    <submittedName>
        <fullName evidence="4">Sulfurtransferase TusA family protein</fullName>
    </submittedName>
</protein>
<evidence type="ECO:0000256" key="1">
    <source>
        <dbReference type="ARBA" id="ARBA00008984"/>
    </source>
</evidence>
<organism evidence="4 5">
    <name type="scientific">Sanguibacter inulinus</name>
    <dbReference type="NCBI Taxonomy" id="60922"/>
    <lineage>
        <taxon>Bacteria</taxon>
        <taxon>Bacillati</taxon>
        <taxon>Actinomycetota</taxon>
        <taxon>Actinomycetes</taxon>
        <taxon>Micrococcales</taxon>
        <taxon>Sanguibacteraceae</taxon>
        <taxon>Sanguibacter</taxon>
    </lineage>
</organism>
<evidence type="ECO:0000313" key="5">
    <source>
        <dbReference type="Proteomes" id="UP000561011"/>
    </source>
</evidence>
<accession>A0A853ETE0</accession>
<dbReference type="PANTHER" id="PTHR33279">
    <property type="entry name" value="SULFUR CARRIER PROTEIN YEDF-RELATED"/>
    <property type="match status" value="1"/>
</dbReference>
<comment type="caution">
    <text evidence="4">The sequence shown here is derived from an EMBL/GenBank/DDBJ whole genome shotgun (WGS) entry which is preliminary data.</text>
</comment>
<dbReference type="Proteomes" id="UP000561011">
    <property type="component" value="Unassembled WGS sequence"/>
</dbReference>
<dbReference type="GO" id="GO:0016740">
    <property type="term" value="F:transferase activity"/>
    <property type="evidence" value="ECO:0007669"/>
    <property type="project" value="UniProtKB-KW"/>
</dbReference>
<dbReference type="Gene3D" id="3.30.110.40">
    <property type="entry name" value="TusA-like domain"/>
    <property type="match status" value="1"/>
</dbReference>
<feature type="region of interest" description="Disordered" evidence="2">
    <location>
        <begin position="62"/>
        <end position="103"/>
    </location>
</feature>